<evidence type="ECO:0000256" key="1">
    <source>
        <dbReference type="SAM" id="MobiDB-lite"/>
    </source>
</evidence>
<organism evidence="2">
    <name type="scientific">Phytophthora nicotianae</name>
    <name type="common">Potato buckeye rot agent</name>
    <name type="synonym">Phytophthora parasitica</name>
    <dbReference type="NCBI Taxonomy" id="4792"/>
    <lineage>
        <taxon>Eukaryota</taxon>
        <taxon>Sar</taxon>
        <taxon>Stramenopiles</taxon>
        <taxon>Oomycota</taxon>
        <taxon>Peronosporomycetes</taxon>
        <taxon>Peronosporales</taxon>
        <taxon>Peronosporaceae</taxon>
        <taxon>Phytophthora</taxon>
    </lineage>
</organism>
<protein>
    <submittedName>
        <fullName evidence="2">Uncharacterized protein</fullName>
    </submittedName>
</protein>
<feature type="region of interest" description="Disordered" evidence="1">
    <location>
        <begin position="30"/>
        <end position="49"/>
    </location>
</feature>
<dbReference type="AlphaFoldDB" id="W2LZ56"/>
<reference evidence="2" key="1">
    <citation type="submission" date="2013-11" db="EMBL/GenBank/DDBJ databases">
        <title>The Genome Sequence of Phytophthora parasitica CHvinca01.</title>
        <authorList>
            <consortium name="The Broad Institute Genomics Platform"/>
            <person name="Russ C."/>
            <person name="Tyler B."/>
            <person name="Panabieres F."/>
            <person name="Shan W."/>
            <person name="Tripathy S."/>
            <person name="Grunwald N."/>
            <person name="Machado M."/>
            <person name="Johnson C.S."/>
            <person name="Arredondo F."/>
            <person name="Hong C."/>
            <person name="Coffey M."/>
            <person name="Young S.K."/>
            <person name="Zeng Q."/>
            <person name="Gargeya S."/>
            <person name="Fitzgerald M."/>
            <person name="Abouelleil A."/>
            <person name="Alvarado L."/>
            <person name="Chapman S.B."/>
            <person name="Gainer-Dewar J."/>
            <person name="Goldberg J."/>
            <person name="Griggs A."/>
            <person name="Gujja S."/>
            <person name="Hansen M."/>
            <person name="Howarth C."/>
            <person name="Imamovic A."/>
            <person name="Ireland A."/>
            <person name="Larimer J."/>
            <person name="McCowan C."/>
            <person name="Murphy C."/>
            <person name="Pearson M."/>
            <person name="Poon T.W."/>
            <person name="Priest M."/>
            <person name="Roberts A."/>
            <person name="Saif S."/>
            <person name="Shea T."/>
            <person name="Sykes S."/>
            <person name="Wortman J."/>
            <person name="Nusbaum C."/>
            <person name="Birren B."/>
        </authorList>
    </citation>
    <scope>NUCLEOTIDE SEQUENCE [LARGE SCALE GENOMIC DNA]</scope>
    <source>
        <strain evidence="2">CHvinca01</strain>
    </source>
</reference>
<name>W2LZ56_PHYNI</name>
<accession>W2LZ56</accession>
<gene>
    <name evidence="2" type="ORF">L917_01562</name>
</gene>
<dbReference type="EMBL" id="KI677563">
    <property type="protein sequence ID" value="ETM01891.1"/>
    <property type="molecule type" value="Genomic_DNA"/>
</dbReference>
<proteinExistence type="predicted"/>
<sequence length="49" mass="5274">IGQDLKIDVVTGITVAMALIPQEVSLSSCHYPSSTPSSDPARAFSRQWI</sequence>
<dbReference type="OrthoDB" id="61479at2759"/>
<evidence type="ECO:0000313" key="2">
    <source>
        <dbReference type="EMBL" id="ETM01891.1"/>
    </source>
</evidence>
<feature type="non-terminal residue" evidence="2">
    <location>
        <position position="1"/>
    </location>
</feature>
<dbReference type="Proteomes" id="UP000054423">
    <property type="component" value="Unassembled WGS sequence"/>
</dbReference>